<dbReference type="GeneID" id="38119105"/>
<gene>
    <name evidence="2" type="ORF">DSM5745_08735</name>
</gene>
<dbReference type="InterPro" id="IPR056672">
    <property type="entry name" value="DUF7770"/>
</dbReference>
<feature type="domain" description="DUF7770" evidence="1">
    <location>
        <begin position="20"/>
        <end position="124"/>
    </location>
</feature>
<organism evidence="2 3">
    <name type="scientific">Aspergillus mulundensis</name>
    <dbReference type="NCBI Taxonomy" id="1810919"/>
    <lineage>
        <taxon>Eukaryota</taxon>
        <taxon>Fungi</taxon>
        <taxon>Dikarya</taxon>
        <taxon>Ascomycota</taxon>
        <taxon>Pezizomycotina</taxon>
        <taxon>Eurotiomycetes</taxon>
        <taxon>Eurotiomycetidae</taxon>
        <taxon>Eurotiales</taxon>
        <taxon>Aspergillaceae</taxon>
        <taxon>Aspergillus</taxon>
        <taxon>Aspergillus subgen. Nidulantes</taxon>
    </lineage>
</organism>
<evidence type="ECO:0000259" key="1">
    <source>
        <dbReference type="Pfam" id="PF24968"/>
    </source>
</evidence>
<sequence length="125" mass="13892">MARKQAPIIGVSICTVLLGGSKAILVVSELPYVCSYDAQTRFDLQVSANLKVKDVYNLLLQNNRHKYEFDSDGVGCRFWTNSQIDLLQTHRILVNPADAAAAKSGILLLWPDRTPLALDQGAYYH</sequence>
<dbReference type="RefSeq" id="XP_026600764.1">
    <property type="nucleotide sequence ID" value="XM_026750751.1"/>
</dbReference>
<reference evidence="2 3" key="1">
    <citation type="journal article" date="2018" name="IMA Fungus">
        <title>IMA Genome-F 9: Draft genome sequence of Annulohypoxylon stygium, Aspergillus mulundensis, Berkeleyomyces basicola (syn. Thielaviopsis basicola), Ceratocystis smalleyi, two Cercospora beticola strains, Coleophoma cylindrospora, Fusarium fracticaudum, Phialophora cf. hyalina, and Morchella septimelata.</title>
        <authorList>
            <person name="Wingfield B.D."/>
            <person name="Bills G.F."/>
            <person name="Dong Y."/>
            <person name="Huang W."/>
            <person name="Nel W.J."/>
            <person name="Swalarsk-Parry B.S."/>
            <person name="Vaghefi N."/>
            <person name="Wilken P.M."/>
            <person name="An Z."/>
            <person name="de Beer Z.W."/>
            <person name="De Vos L."/>
            <person name="Chen L."/>
            <person name="Duong T.A."/>
            <person name="Gao Y."/>
            <person name="Hammerbacher A."/>
            <person name="Kikkert J.R."/>
            <person name="Li Y."/>
            <person name="Li H."/>
            <person name="Li K."/>
            <person name="Li Q."/>
            <person name="Liu X."/>
            <person name="Ma X."/>
            <person name="Naidoo K."/>
            <person name="Pethybridge S.J."/>
            <person name="Sun J."/>
            <person name="Steenkamp E.T."/>
            <person name="van der Nest M.A."/>
            <person name="van Wyk S."/>
            <person name="Wingfield M.J."/>
            <person name="Xiong C."/>
            <person name="Yue Q."/>
            <person name="Zhang X."/>
        </authorList>
    </citation>
    <scope>NUCLEOTIDE SEQUENCE [LARGE SCALE GENOMIC DNA]</scope>
    <source>
        <strain evidence="2 3">DSM 5745</strain>
    </source>
</reference>
<dbReference type="EMBL" id="PVWQ01000011">
    <property type="protein sequence ID" value="RDW68975.1"/>
    <property type="molecule type" value="Genomic_DNA"/>
</dbReference>
<name>A0A3D8R4J5_9EURO</name>
<dbReference type="Proteomes" id="UP000256690">
    <property type="component" value="Unassembled WGS sequence"/>
</dbReference>
<dbReference type="OrthoDB" id="3527137at2759"/>
<protein>
    <recommendedName>
        <fullName evidence="1">DUF7770 domain-containing protein</fullName>
    </recommendedName>
</protein>
<evidence type="ECO:0000313" key="3">
    <source>
        <dbReference type="Proteomes" id="UP000256690"/>
    </source>
</evidence>
<evidence type="ECO:0000313" key="2">
    <source>
        <dbReference type="EMBL" id="RDW68975.1"/>
    </source>
</evidence>
<dbReference type="Pfam" id="PF24968">
    <property type="entry name" value="DUF7770"/>
    <property type="match status" value="1"/>
</dbReference>
<proteinExistence type="predicted"/>
<accession>A0A3D8R4J5</accession>
<dbReference type="AlphaFoldDB" id="A0A3D8R4J5"/>
<comment type="caution">
    <text evidence="2">The sequence shown here is derived from an EMBL/GenBank/DDBJ whole genome shotgun (WGS) entry which is preliminary data.</text>
</comment>
<keyword evidence="3" id="KW-1185">Reference proteome</keyword>
<dbReference type="STRING" id="1810919.A0A3D8R4J5"/>